<evidence type="ECO:0000313" key="2">
    <source>
        <dbReference type="EMBL" id="ABB28214.1"/>
    </source>
</evidence>
<accession>Q3AS11</accession>
<dbReference type="InterPro" id="IPR036411">
    <property type="entry name" value="TorD-like_sf"/>
</dbReference>
<dbReference type="InterPro" id="IPR050289">
    <property type="entry name" value="TorD/DmsD_chaperones"/>
</dbReference>
<name>Q3AS11_CHLCH</name>
<dbReference type="OrthoDB" id="9795302at2"/>
<evidence type="ECO:0000256" key="1">
    <source>
        <dbReference type="ARBA" id="ARBA00023186"/>
    </source>
</evidence>
<dbReference type="STRING" id="340177.Cag_0951"/>
<keyword evidence="1" id="KW-0143">Chaperone</keyword>
<protein>
    <recommendedName>
        <fullName evidence="3">Cytoplasmic chaperone TorD</fullName>
    </recommendedName>
</protein>
<dbReference type="Pfam" id="PF02613">
    <property type="entry name" value="Nitrate_red_del"/>
    <property type="match status" value="1"/>
</dbReference>
<dbReference type="eggNOG" id="COG3381">
    <property type="taxonomic scope" value="Bacteria"/>
</dbReference>
<gene>
    <name evidence="2" type="ordered locus">Cag_0951</name>
</gene>
<dbReference type="SUPFAM" id="SSF89155">
    <property type="entry name" value="TorD-like"/>
    <property type="match status" value="1"/>
</dbReference>
<dbReference type="PANTHER" id="PTHR34227">
    <property type="entry name" value="CHAPERONE PROTEIN YCDY"/>
    <property type="match status" value="1"/>
</dbReference>
<organism evidence="2">
    <name type="scientific">Chlorobium chlorochromatii (strain CaD3)</name>
    <dbReference type="NCBI Taxonomy" id="340177"/>
    <lineage>
        <taxon>Bacteria</taxon>
        <taxon>Pseudomonadati</taxon>
        <taxon>Chlorobiota</taxon>
        <taxon>Chlorobiia</taxon>
        <taxon>Chlorobiales</taxon>
        <taxon>Chlorobiaceae</taxon>
        <taxon>Chlorobium/Pelodictyon group</taxon>
        <taxon>Chlorobium</taxon>
    </lineage>
</organism>
<sequence length="192" mass="21991">MPQSQQLTNEQQAALQQALIYRFLGLVFAYPNDAFLPTLQNALQKISDNAARFQPLLDAFAAEPQEQLQAEYTRLFLNGYPNTPCPPYESVYREERMMGESSLAVQKLYQQWEIAIDANLSDHLATELEFLAFLSAATTLTEVATDALATREYFLEEHVRQWLPQFCRDLQKEATVEAYRLLSQLLANVLLH</sequence>
<dbReference type="InterPro" id="IPR020945">
    <property type="entry name" value="DMSO/NO3_reduct_chaperone"/>
</dbReference>
<dbReference type="AlphaFoldDB" id="Q3AS11"/>
<dbReference type="KEGG" id="cch:Cag_0951"/>
<dbReference type="PANTHER" id="PTHR34227:SF1">
    <property type="entry name" value="DIMETHYL SULFOXIDE REDUCTASE CHAPERONE-RELATED"/>
    <property type="match status" value="1"/>
</dbReference>
<dbReference type="HOGENOM" id="CLU_077650_5_0_10"/>
<proteinExistence type="predicted"/>
<evidence type="ECO:0008006" key="3">
    <source>
        <dbReference type="Google" id="ProtNLM"/>
    </source>
</evidence>
<dbReference type="Gene3D" id="1.10.3480.10">
    <property type="entry name" value="TorD-like"/>
    <property type="match status" value="1"/>
</dbReference>
<reference evidence="2" key="1">
    <citation type="submission" date="2005-08" db="EMBL/GenBank/DDBJ databases">
        <title>Complete sequence of Chlorobium chlorochromatii CaD3.</title>
        <authorList>
            <person name="Copeland A."/>
            <person name="Lucas S."/>
            <person name="Lapidus A."/>
            <person name="Barry K."/>
            <person name="Detter J.C."/>
            <person name="Glavina T."/>
            <person name="Hammon N."/>
            <person name="Israni S."/>
            <person name="Pitluck S."/>
            <person name="Bryant D."/>
            <person name="Schmutz J."/>
            <person name="Larimer F."/>
            <person name="Land M."/>
            <person name="Kyrpides N."/>
            <person name="Ivanova N."/>
            <person name="Richardson P."/>
        </authorList>
    </citation>
    <scope>NUCLEOTIDE SEQUENCE [LARGE SCALE GENOMIC DNA]</scope>
    <source>
        <strain evidence="2">CaD3</strain>
    </source>
</reference>
<dbReference type="EMBL" id="CP000108">
    <property type="protein sequence ID" value="ABB28214.1"/>
    <property type="molecule type" value="Genomic_DNA"/>
</dbReference>